<name>A0ABW4LBT6_9MICO</name>
<keyword evidence="2" id="KW-0472">Membrane</keyword>
<organism evidence="3 4">
    <name type="scientific">Georgenia deserti</name>
    <dbReference type="NCBI Taxonomy" id="2093781"/>
    <lineage>
        <taxon>Bacteria</taxon>
        <taxon>Bacillati</taxon>
        <taxon>Actinomycetota</taxon>
        <taxon>Actinomycetes</taxon>
        <taxon>Micrococcales</taxon>
        <taxon>Bogoriellaceae</taxon>
        <taxon>Georgenia</taxon>
    </lineage>
</organism>
<dbReference type="Pfam" id="PF07907">
    <property type="entry name" value="YibE_F"/>
    <property type="match status" value="1"/>
</dbReference>
<evidence type="ECO:0000313" key="3">
    <source>
        <dbReference type="EMBL" id="MFD1719531.1"/>
    </source>
</evidence>
<dbReference type="PANTHER" id="PTHR41771">
    <property type="entry name" value="MEMBRANE PROTEIN-RELATED"/>
    <property type="match status" value="1"/>
</dbReference>
<evidence type="ECO:0000256" key="2">
    <source>
        <dbReference type="SAM" id="Phobius"/>
    </source>
</evidence>
<keyword evidence="4" id="KW-1185">Reference proteome</keyword>
<feature type="transmembrane region" description="Helical" evidence="2">
    <location>
        <begin position="27"/>
        <end position="48"/>
    </location>
</feature>
<gene>
    <name evidence="3" type="ORF">ACFSE6_16925</name>
</gene>
<dbReference type="RefSeq" id="WP_388010007.1">
    <property type="nucleotide sequence ID" value="NZ_JBHUEE010000010.1"/>
</dbReference>
<feature type="transmembrane region" description="Helical" evidence="2">
    <location>
        <begin position="206"/>
        <end position="224"/>
    </location>
</feature>
<dbReference type="Proteomes" id="UP001597277">
    <property type="component" value="Unassembled WGS sequence"/>
</dbReference>
<dbReference type="PANTHER" id="PTHR41771:SF1">
    <property type="entry name" value="MEMBRANE PROTEIN"/>
    <property type="match status" value="1"/>
</dbReference>
<feature type="transmembrane region" description="Helical" evidence="2">
    <location>
        <begin position="156"/>
        <end position="173"/>
    </location>
</feature>
<accession>A0ABW4LBT6</accession>
<evidence type="ECO:0000256" key="1">
    <source>
        <dbReference type="SAM" id="MobiDB-lite"/>
    </source>
</evidence>
<proteinExistence type="predicted"/>
<dbReference type="EMBL" id="JBHUEE010000010">
    <property type="protein sequence ID" value="MFD1719531.1"/>
    <property type="molecule type" value="Genomic_DNA"/>
</dbReference>
<sequence length="430" mass="44631">MAAHAHPHTHDGAELDLPRGEAHRARWVLTALVVPLLIATIAGLVALWPRGETPIGSVPVAGTGMTVEHGTVVEVVTDPDDVESGAPPGGTADQAGGQVRVELTTGSGAGQVVPVQVPPEVMRGGIEPGDDLKLMFSPQAMGTGSPYVFWDFDREAPIGWLALGYALAVLVVARLRGLAAMAGLGASLAIIVFFVIPAIMLGSPPVLVALVGSGGMLFLSLYLAHGISIRTTTALLGTFVGLAITVVLALWGTDAANLTGANSDASLMLMSDFENLSLREVLLCGIVIAGLGALNDVTITQASAVWEIHATDRTLPRRTLMARGMRIGRDHIASTVYTLAFAYVGTALPLLMAAAMMDRAFLDTLMAGEIAEEIVRTLVSSIGLVLAIPATTGIAAALVRTSRPRRGRGEDGSHTRPGLTESEGRATMAP</sequence>
<protein>
    <submittedName>
        <fullName evidence="3">YibE/F family protein</fullName>
    </submittedName>
</protein>
<keyword evidence="2" id="KW-0812">Transmembrane</keyword>
<feature type="transmembrane region" description="Helical" evidence="2">
    <location>
        <begin position="377"/>
        <end position="399"/>
    </location>
</feature>
<keyword evidence="2" id="KW-1133">Transmembrane helix</keyword>
<dbReference type="InterPro" id="IPR012507">
    <property type="entry name" value="YibE_F"/>
</dbReference>
<feature type="transmembrane region" description="Helical" evidence="2">
    <location>
        <begin position="276"/>
        <end position="294"/>
    </location>
</feature>
<comment type="caution">
    <text evidence="3">The sequence shown here is derived from an EMBL/GenBank/DDBJ whole genome shotgun (WGS) entry which is preliminary data.</text>
</comment>
<feature type="transmembrane region" description="Helical" evidence="2">
    <location>
        <begin position="335"/>
        <end position="357"/>
    </location>
</feature>
<reference evidence="4" key="1">
    <citation type="journal article" date="2019" name="Int. J. Syst. Evol. Microbiol.">
        <title>The Global Catalogue of Microorganisms (GCM) 10K type strain sequencing project: providing services to taxonomists for standard genome sequencing and annotation.</title>
        <authorList>
            <consortium name="The Broad Institute Genomics Platform"/>
            <consortium name="The Broad Institute Genome Sequencing Center for Infectious Disease"/>
            <person name="Wu L."/>
            <person name="Ma J."/>
        </authorList>
    </citation>
    <scope>NUCLEOTIDE SEQUENCE [LARGE SCALE GENOMIC DNA]</scope>
    <source>
        <strain evidence="4">JCM 17130</strain>
    </source>
</reference>
<feature type="transmembrane region" description="Helical" evidence="2">
    <location>
        <begin position="180"/>
        <end position="200"/>
    </location>
</feature>
<evidence type="ECO:0000313" key="4">
    <source>
        <dbReference type="Proteomes" id="UP001597277"/>
    </source>
</evidence>
<feature type="transmembrane region" description="Helical" evidence="2">
    <location>
        <begin position="236"/>
        <end position="256"/>
    </location>
</feature>
<feature type="region of interest" description="Disordered" evidence="1">
    <location>
        <begin position="401"/>
        <end position="430"/>
    </location>
</feature>